<protein>
    <recommendedName>
        <fullName evidence="4">Secreted protein</fullName>
    </recommendedName>
</protein>
<dbReference type="Proteomes" id="UP000024547">
    <property type="component" value="Unassembled WGS sequence"/>
</dbReference>
<accession>A0A059DY08</accession>
<evidence type="ECO:0008006" key="4">
    <source>
        <dbReference type="Google" id="ProtNLM"/>
    </source>
</evidence>
<dbReference type="STRING" id="1280948.HY36_08855"/>
<dbReference type="Pfam" id="PF20311">
    <property type="entry name" value="DUF6607"/>
    <property type="match status" value="1"/>
</dbReference>
<dbReference type="AlphaFoldDB" id="A0A059DY08"/>
<name>A0A059DY08_9PROT</name>
<dbReference type="RefSeq" id="WP_155841946.1">
    <property type="nucleotide sequence ID" value="NZ_AWFH01000056.1"/>
</dbReference>
<dbReference type="PROSITE" id="PS51257">
    <property type="entry name" value="PROKAR_LIPOPROTEIN"/>
    <property type="match status" value="1"/>
</dbReference>
<keyword evidence="3" id="KW-1185">Reference proteome</keyword>
<dbReference type="EMBL" id="AWFH01000056">
    <property type="protein sequence ID" value="KCZ58478.1"/>
    <property type="molecule type" value="Genomic_DNA"/>
</dbReference>
<feature type="chain" id="PRO_5001575774" description="Secreted protein" evidence="1">
    <location>
        <begin position="29"/>
        <end position="352"/>
    </location>
</feature>
<organism evidence="2 3">
    <name type="scientific">Hyphomonas atlantica</name>
    <dbReference type="NCBI Taxonomy" id="1280948"/>
    <lineage>
        <taxon>Bacteria</taxon>
        <taxon>Pseudomonadati</taxon>
        <taxon>Pseudomonadota</taxon>
        <taxon>Alphaproteobacteria</taxon>
        <taxon>Hyphomonadales</taxon>
        <taxon>Hyphomonadaceae</taxon>
        <taxon>Hyphomonas</taxon>
    </lineage>
</organism>
<evidence type="ECO:0000313" key="3">
    <source>
        <dbReference type="Proteomes" id="UP000024547"/>
    </source>
</evidence>
<gene>
    <name evidence="2" type="ORF">HY36_08855</name>
</gene>
<comment type="caution">
    <text evidence="2">The sequence shown here is derived from an EMBL/GenBank/DDBJ whole genome shotgun (WGS) entry which is preliminary data.</text>
</comment>
<feature type="signal peptide" evidence="1">
    <location>
        <begin position="1"/>
        <end position="28"/>
    </location>
</feature>
<dbReference type="PATRIC" id="fig|1280948.3.peg.2892"/>
<dbReference type="eggNOG" id="ENOG502Z873">
    <property type="taxonomic scope" value="Bacteria"/>
</dbReference>
<reference evidence="2 3" key="1">
    <citation type="journal article" date="2014" name="Antonie Van Leeuwenhoek">
        <title>Hyphomonas beringensis sp. nov. and Hyphomonas chukchiensis sp. nov., isolated from surface seawater of the Bering Sea and Chukchi Sea.</title>
        <authorList>
            <person name="Li C."/>
            <person name="Lai Q."/>
            <person name="Li G."/>
            <person name="Dong C."/>
            <person name="Wang J."/>
            <person name="Liao Y."/>
            <person name="Shao Z."/>
        </authorList>
    </citation>
    <scope>NUCLEOTIDE SEQUENCE [LARGE SCALE GENOMIC DNA]</scope>
    <source>
        <strain evidence="2 3">22II1-22F38</strain>
    </source>
</reference>
<evidence type="ECO:0000313" key="2">
    <source>
        <dbReference type="EMBL" id="KCZ58478.1"/>
    </source>
</evidence>
<evidence type="ECO:0000256" key="1">
    <source>
        <dbReference type="SAM" id="SignalP"/>
    </source>
</evidence>
<keyword evidence="1" id="KW-0732">Signal</keyword>
<dbReference type="OrthoDB" id="8564954at2"/>
<sequence>MAAMSRIVFSFSLLASAGLAGCATAPVAAETAPMPVSEFVADTPDSQFQADREAILSMAGNFKVKFDFNETVSFPDDYYLKPRKVSGGDEVVLVVEDRGDFISLQHILVVGGEHKMAIKHWRQDWQYEPARVLTFVGGNAWEWRDVPAEERAGTWSQTVYQVDDAPRYGAVAAWSHENGVAEWQPPHEWRPLPRRDMTTRDDYHAINAMNRHVITPWGWVHEQDNSKIILSGDAPQILAREMGLNTYRRDDDFETEIATDYWSGTAEFWAGVRDHWSRIEAENEAFAITIKGETEALYMPLLSLAAEVADGSKDNMEAQEEARKLINNFVTSDLGSLEDRLRPTGHYSEDAE</sequence>
<proteinExistence type="predicted"/>
<dbReference type="InterPro" id="IPR046715">
    <property type="entry name" value="DUF6607"/>
</dbReference>